<comment type="catalytic activity">
    <reaction evidence="1 11">
        <text>5-(2-hydroxyethyl)-4-methylthiazole + ATP = 4-methyl-5-(2-phosphooxyethyl)-thiazole + ADP + H(+)</text>
        <dbReference type="Rhea" id="RHEA:24212"/>
        <dbReference type="ChEBI" id="CHEBI:15378"/>
        <dbReference type="ChEBI" id="CHEBI:17957"/>
        <dbReference type="ChEBI" id="CHEBI:30616"/>
        <dbReference type="ChEBI" id="CHEBI:58296"/>
        <dbReference type="ChEBI" id="CHEBI:456216"/>
        <dbReference type="EC" id="2.7.1.50"/>
    </reaction>
</comment>
<dbReference type="EMBL" id="JAGKSB010000016">
    <property type="protein sequence ID" value="MBP3944320.1"/>
    <property type="molecule type" value="Genomic_DNA"/>
</dbReference>
<dbReference type="EC" id="2.7.1.50" evidence="11"/>
<dbReference type="SUPFAM" id="SSF53613">
    <property type="entry name" value="Ribokinase-like"/>
    <property type="match status" value="1"/>
</dbReference>
<comment type="function">
    <text evidence="11">Catalyzes the phosphorylation of the hydroxyl group of 4-methyl-5-beta-hydroxyethylthiazole (THZ).</text>
</comment>
<proteinExistence type="inferred from homology"/>
<keyword evidence="7 11" id="KW-0418">Kinase</keyword>
<dbReference type="Proteomes" id="UP000679691">
    <property type="component" value="Unassembled WGS sequence"/>
</dbReference>
<dbReference type="GO" id="GO:0005524">
    <property type="term" value="F:ATP binding"/>
    <property type="evidence" value="ECO:0007669"/>
    <property type="project" value="UniProtKB-UniRule"/>
</dbReference>
<dbReference type="Gene3D" id="3.40.1190.20">
    <property type="match status" value="1"/>
</dbReference>
<evidence type="ECO:0000313" key="13">
    <source>
        <dbReference type="Proteomes" id="UP000679691"/>
    </source>
</evidence>
<reference evidence="12" key="1">
    <citation type="submission" date="2021-03" db="EMBL/GenBank/DDBJ databases">
        <authorList>
            <person name="Lu T."/>
            <person name="Wang Q."/>
            <person name="Han X."/>
        </authorList>
    </citation>
    <scope>NUCLEOTIDE SEQUENCE</scope>
    <source>
        <strain evidence="12">WQ 2009</strain>
    </source>
</reference>
<evidence type="ECO:0000256" key="5">
    <source>
        <dbReference type="ARBA" id="ARBA00022723"/>
    </source>
</evidence>
<evidence type="ECO:0000256" key="9">
    <source>
        <dbReference type="ARBA" id="ARBA00022842"/>
    </source>
</evidence>
<name>A0A8T4HB42_9SPHI</name>
<dbReference type="CDD" id="cd01170">
    <property type="entry name" value="THZ_kinase"/>
    <property type="match status" value="1"/>
</dbReference>
<dbReference type="InterPro" id="IPR029056">
    <property type="entry name" value="Ribokinase-like"/>
</dbReference>
<dbReference type="Pfam" id="PF02110">
    <property type="entry name" value="HK"/>
    <property type="match status" value="1"/>
</dbReference>
<comment type="caution">
    <text evidence="12">The sequence shown here is derived from an EMBL/GenBank/DDBJ whole genome shotgun (WGS) entry which is preliminary data.</text>
</comment>
<keyword evidence="10 11" id="KW-0784">Thiamine biosynthesis</keyword>
<dbReference type="NCBIfam" id="NF006830">
    <property type="entry name" value="PRK09355.1"/>
    <property type="match status" value="1"/>
</dbReference>
<keyword evidence="9 11" id="KW-0460">Magnesium</keyword>
<comment type="similarity">
    <text evidence="11">Belongs to the Thz kinase family.</text>
</comment>
<feature type="binding site" evidence="11">
    <location>
        <position position="193"/>
    </location>
    <ligand>
        <name>substrate</name>
    </ligand>
</feature>
<keyword evidence="6 11" id="KW-0547">Nucleotide-binding</keyword>
<evidence type="ECO:0000256" key="11">
    <source>
        <dbReference type="HAMAP-Rule" id="MF_00228"/>
    </source>
</evidence>
<evidence type="ECO:0000313" key="12">
    <source>
        <dbReference type="EMBL" id="MBP3944320.1"/>
    </source>
</evidence>
<keyword evidence="8 11" id="KW-0067">ATP-binding</keyword>
<accession>A0A8T4HB42</accession>
<comment type="cofactor">
    <cofactor evidence="2 11">
        <name>Mg(2+)</name>
        <dbReference type="ChEBI" id="CHEBI:18420"/>
    </cofactor>
</comment>
<dbReference type="AlphaFoldDB" id="A0A8T4HB42"/>
<keyword evidence="4 11" id="KW-0808">Transferase</keyword>
<keyword evidence="5 11" id="KW-0479">Metal-binding</keyword>
<feature type="binding site" evidence="11">
    <location>
        <position position="44"/>
    </location>
    <ligand>
        <name>substrate</name>
    </ligand>
</feature>
<evidence type="ECO:0000256" key="7">
    <source>
        <dbReference type="ARBA" id="ARBA00022777"/>
    </source>
</evidence>
<evidence type="ECO:0000256" key="4">
    <source>
        <dbReference type="ARBA" id="ARBA00022679"/>
    </source>
</evidence>
<evidence type="ECO:0000256" key="6">
    <source>
        <dbReference type="ARBA" id="ARBA00022741"/>
    </source>
</evidence>
<feature type="binding site" evidence="11">
    <location>
        <position position="119"/>
    </location>
    <ligand>
        <name>ATP</name>
        <dbReference type="ChEBI" id="CHEBI:30616"/>
    </ligand>
</feature>
<feature type="binding site" evidence="11">
    <location>
        <position position="166"/>
    </location>
    <ligand>
        <name>ATP</name>
        <dbReference type="ChEBI" id="CHEBI:30616"/>
    </ligand>
</feature>
<dbReference type="GO" id="GO:0004417">
    <property type="term" value="F:hydroxyethylthiazole kinase activity"/>
    <property type="evidence" value="ECO:0007669"/>
    <property type="project" value="UniProtKB-UniRule"/>
</dbReference>
<protein>
    <recommendedName>
        <fullName evidence="11">Hydroxyethylthiazole kinase</fullName>
        <ecNumber evidence="11">2.7.1.50</ecNumber>
    </recommendedName>
    <alternativeName>
        <fullName evidence="11">4-methyl-5-beta-hydroxyethylthiazole kinase</fullName>
        <shortName evidence="11">TH kinase</shortName>
        <shortName evidence="11">Thz kinase</shortName>
    </alternativeName>
</protein>
<gene>
    <name evidence="11 12" type="primary">thiM</name>
    <name evidence="12" type="ORF">J5U18_12290</name>
</gene>
<evidence type="ECO:0000256" key="1">
    <source>
        <dbReference type="ARBA" id="ARBA00001771"/>
    </source>
</evidence>
<dbReference type="InterPro" id="IPR000417">
    <property type="entry name" value="Hyethyz_kinase"/>
</dbReference>
<evidence type="ECO:0000256" key="2">
    <source>
        <dbReference type="ARBA" id="ARBA00001946"/>
    </source>
</evidence>
<dbReference type="GO" id="GO:0000287">
    <property type="term" value="F:magnesium ion binding"/>
    <property type="evidence" value="ECO:0007669"/>
    <property type="project" value="UniProtKB-UniRule"/>
</dbReference>
<dbReference type="GO" id="GO:0009228">
    <property type="term" value="P:thiamine biosynthetic process"/>
    <property type="evidence" value="ECO:0007669"/>
    <property type="project" value="UniProtKB-KW"/>
</dbReference>
<dbReference type="HAMAP" id="MF_00228">
    <property type="entry name" value="Thz_kinase"/>
    <property type="match status" value="1"/>
</dbReference>
<sequence length="265" mass="28440">MVDNLWSLIQTLRHTNPLILNMTNQVVMNTTANALLAVGASPIMAHEESEIQALTTQADSLVINIGTLDKLLVESMRLALQQAHSSHKPWVLDPVGVGASSYRTETVQSLLQFSPSVIRGNATEIRSLSADKAVLSKGVDSLHRSDEALNTAKMVSLKYAAVVAISGATDYIIDGERIVRIENGDPMMRLVTGLGCTATALIGAFIARSSTVFESTIAAVALLSVVGELVAKRAEGPASLQLLIHDKLYNITEQEFKDHLKIVVG</sequence>
<dbReference type="GO" id="GO:0009229">
    <property type="term" value="P:thiamine diphosphate biosynthetic process"/>
    <property type="evidence" value="ECO:0007669"/>
    <property type="project" value="UniProtKB-UniRule"/>
</dbReference>
<dbReference type="PIRSF" id="PIRSF000513">
    <property type="entry name" value="Thz_kinase"/>
    <property type="match status" value="1"/>
</dbReference>
<evidence type="ECO:0000256" key="3">
    <source>
        <dbReference type="ARBA" id="ARBA00004868"/>
    </source>
</evidence>
<organism evidence="12 13">
    <name type="scientific">Rhinopithecimicrobium faecis</name>
    <dbReference type="NCBI Taxonomy" id="2820698"/>
    <lineage>
        <taxon>Bacteria</taxon>
        <taxon>Pseudomonadati</taxon>
        <taxon>Bacteroidota</taxon>
        <taxon>Sphingobacteriia</taxon>
        <taxon>Sphingobacteriales</taxon>
        <taxon>Sphingobacteriaceae</taxon>
        <taxon>Rhinopithecimicrobium</taxon>
    </lineage>
</organism>
<dbReference type="PRINTS" id="PR01099">
    <property type="entry name" value="HYETHTZKNASE"/>
</dbReference>
<keyword evidence="13" id="KW-1185">Reference proteome</keyword>
<evidence type="ECO:0000256" key="10">
    <source>
        <dbReference type="ARBA" id="ARBA00022977"/>
    </source>
</evidence>
<dbReference type="RefSeq" id="WP_353547826.1">
    <property type="nucleotide sequence ID" value="NZ_JAGKSB010000016.1"/>
</dbReference>
<comment type="pathway">
    <text evidence="3 11">Cofactor biosynthesis; thiamine diphosphate biosynthesis; 4-methyl-5-(2-phosphoethyl)-thiazole from 5-(2-hydroxyethyl)-4-methylthiazole: step 1/1.</text>
</comment>
<evidence type="ECO:0000256" key="8">
    <source>
        <dbReference type="ARBA" id="ARBA00022840"/>
    </source>
</evidence>